<keyword evidence="1" id="KW-0812">Transmembrane</keyword>
<keyword evidence="3" id="KW-1185">Reference proteome</keyword>
<reference evidence="2 3" key="1">
    <citation type="journal article" date="2020" name="Microorganisms">
        <title>Osmotic Adaptation and Compatible Solute Biosynthesis of Phototrophic Bacteria as Revealed from Genome Analyses.</title>
        <authorList>
            <person name="Imhoff J.F."/>
            <person name="Rahn T."/>
            <person name="Kunzel S."/>
            <person name="Keller A."/>
            <person name="Neulinger S.C."/>
        </authorList>
    </citation>
    <scope>NUCLEOTIDE SEQUENCE [LARGE SCALE GENOMIC DNA]</scope>
    <source>
        <strain evidence="2 3">DSM 6210</strain>
    </source>
</reference>
<dbReference type="RefSeq" id="WP_200240863.1">
    <property type="nucleotide sequence ID" value="NZ_NRRV01000062.1"/>
</dbReference>
<name>A0ABS1CM79_9GAMM</name>
<keyword evidence="1" id="KW-1133">Transmembrane helix</keyword>
<protein>
    <submittedName>
        <fullName evidence="2">Uncharacterized protein</fullName>
    </submittedName>
</protein>
<evidence type="ECO:0000313" key="3">
    <source>
        <dbReference type="Proteomes" id="UP000748752"/>
    </source>
</evidence>
<dbReference type="EMBL" id="NRRV01000062">
    <property type="protein sequence ID" value="MBK1632963.1"/>
    <property type="molecule type" value="Genomic_DNA"/>
</dbReference>
<feature type="transmembrane region" description="Helical" evidence="1">
    <location>
        <begin position="194"/>
        <end position="212"/>
    </location>
</feature>
<feature type="transmembrane region" description="Helical" evidence="1">
    <location>
        <begin position="37"/>
        <end position="59"/>
    </location>
</feature>
<sequence>MSKREEDRKAAQERAEKFLYDFVAAYRTYHNHKERNAYVSFLVYFTFFASALLLGDWPLHKEKHIPDIVTIICVTIFWLYALIFMKWQLRNRRIAAIYVAAAQESLAVLLANTAPISKFRPAPVGNPPLSSKQDEGLARRLQTAFWLTVDHIWPININKHIHVDVDPSAYPLCLVEALERKYQEGTGAIVHERLLVLLGWLIYVGIVIRIVLLQE</sequence>
<evidence type="ECO:0000313" key="2">
    <source>
        <dbReference type="EMBL" id="MBK1632963.1"/>
    </source>
</evidence>
<dbReference type="Proteomes" id="UP000748752">
    <property type="component" value="Unassembled WGS sequence"/>
</dbReference>
<evidence type="ECO:0000256" key="1">
    <source>
        <dbReference type="SAM" id="Phobius"/>
    </source>
</evidence>
<proteinExistence type="predicted"/>
<keyword evidence="1" id="KW-0472">Membrane</keyword>
<comment type="caution">
    <text evidence="2">The sequence shown here is derived from an EMBL/GenBank/DDBJ whole genome shotgun (WGS) entry which is preliminary data.</text>
</comment>
<accession>A0ABS1CM79</accession>
<organism evidence="2 3">
    <name type="scientific">Thiohalocapsa halophila</name>
    <dbReference type="NCBI Taxonomy" id="69359"/>
    <lineage>
        <taxon>Bacteria</taxon>
        <taxon>Pseudomonadati</taxon>
        <taxon>Pseudomonadota</taxon>
        <taxon>Gammaproteobacteria</taxon>
        <taxon>Chromatiales</taxon>
        <taxon>Chromatiaceae</taxon>
        <taxon>Thiohalocapsa</taxon>
    </lineage>
</organism>
<gene>
    <name evidence="2" type="ORF">CKO31_19850</name>
</gene>
<feature type="transmembrane region" description="Helical" evidence="1">
    <location>
        <begin position="65"/>
        <end position="85"/>
    </location>
</feature>